<dbReference type="InterPro" id="IPR000073">
    <property type="entry name" value="AB_hydrolase_1"/>
</dbReference>
<keyword evidence="2" id="KW-0378">Hydrolase</keyword>
<organism evidence="2 3">
    <name type="scientific">Pseudonocardia lutea</name>
    <dbReference type="NCBI Taxonomy" id="2172015"/>
    <lineage>
        <taxon>Bacteria</taxon>
        <taxon>Bacillati</taxon>
        <taxon>Actinomycetota</taxon>
        <taxon>Actinomycetes</taxon>
        <taxon>Pseudonocardiales</taxon>
        <taxon>Pseudonocardiaceae</taxon>
        <taxon>Pseudonocardia</taxon>
    </lineage>
</organism>
<name>A0ABW1I1P7_9PSEU</name>
<gene>
    <name evidence="2" type="ORF">ACFQH9_04555</name>
</gene>
<feature type="domain" description="AB hydrolase-1" evidence="1">
    <location>
        <begin position="15"/>
        <end position="250"/>
    </location>
</feature>
<reference evidence="3" key="1">
    <citation type="journal article" date="2019" name="Int. J. Syst. Evol. Microbiol.">
        <title>The Global Catalogue of Microorganisms (GCM) 10K type strain sequencing project: providing services to taxonomists for standard genome sequencing and annotation.</title>
        <authorList>
            <consortium name="The Broad Institute Genomics Platform"/>
            <consortium name="The Broad Institute Genome Sequencing Center for Infectious Disease"/>
            <person name="Wu L."/>
            <person name="Ma J."/>
        </authorList>
    </citation>
    <scope>NUCLEOTIDE SEQUENCE [LARGE SCALE GENOMIC DNA]</scope>
    <source>
        <strain evidence="3">CGMCC 4.7397</strain>
    </source>
</reference>
<keyword evidence="3" id="KW-1185">Reference proteome</keyword>
<dbReference type="InterPro" id="IPR029058">
    <property type="entry name" value="AB_hydrolase_fold"/>
</dbReference>
<evidence type="ECO:0000313" key="2">
    <source>
        <dbReference type="EMBL" id="MFC5947543.1"/>
    </source>
</evidence>
<dbReference type="InterPro" id="IPR050471">
    <property type="entry name" value="AB_hydrolase"/>
</dbReference>
<evidence type="ECO:0000313" key="3">
    <source>
        <dbReference type="Proteomes" id="UP001596119"/>
    </source>
</evidence>
<protein>
    <submittedName>
        <fullName evidence="2">Alpha/beta fold hydrolase</fullName>
    </submittedName>
</protein>
<dbReference type="EMBL" id="JBHSQK010000007">
    <property type="protein sequence ID" value="MFC5947543.1"/>
    <property type="molecule type" value="Genomic_DNA"/>
</dbReference>
<sequence>MHSVTTGPVAGHGTLLLHGAGGAPEANFPFQAELPGRVVAPYYPGTGPAPVASHVDVDSLVALGLEAADDAGLESIDVVGYSLGAAVAVRLAAQRPDRVRRLVLATGFAHASPSLRMACGTWLALLERAGDPEQARAVGRFLAWVSSSEQHWSGAGADGEGVLDPDEVAALIGANIPPGTAALVDLIRTLDVRPDLERVHASTLVVVPTEDRLVHPAHAEELATGIAGAQKLDVHAGHNLGWETPEEFRKAIVKHLADAA</sequence>
<dbReference type="Pfam" id="PF12697">
    <property type="entry name" value="Abhydrolase_6"/>
    <property type="match status" value="1"/>
</dbReference>
<dbReference type="PANTHER" id="PTHR43433">
    <property type="entry name" value="HYDROLASE, ALPHA/BETA FOLD FAMILY PROTEIN"/>
    <property type="match status" value="1"/>
</dbReference>
<comment type="caution">
    <text evidence="2">The sequence shown here is derived from an EMBL/GenBank/DDBJ whole genome shotgun (WGS) entry which is preliminary data.</text>
</comment>
<proteinExistence type="predicted"/>
<accession>A0ABW1I1P7</accession>
<dbReference type="Proteomes" id="UP001596119">
    <property type="component" value="Unassembled WGS sequence"/>
</dbReference>
<dbReference type="GO" id="GO:0016787">
    <property type="term" value="F:hydrolase activity"/>
    <property type="evidence" value="ECO:0007669"/>
    <property type="project" value="UniProtKB-KW"/>
</dbReference>
<dbReference type="Gene3D" id="3.40.50.1820">
    <property type="entry name" value="alpha/beta hydrolase"/>
    <property type="match status" value="1"/>
</dbReference>
<dbReference type="RefSeq" id="WP_379564489.1">
    <property type="nucleotide sequence ID" value="NZ_JBHSQK010000007.1"/>
</dbReference>
<dbReference type="PANTHER" id="PTHR43433:SF5">
    <property type="entry name" value="AB HYDROLASE-1 DOMAIN-CONTAINING PROTEIN"/>
    <property type="match status" value="1"/>
</dbReference>
<dbReference type="PRINTS" id="PR00111">
    <property type="entry name" value="ABHYDROLASE"/>
</dbReference>
<evidence type="ECO:0000259" key="1">
    <source>
        <dbReference type="Pfam" id="PF12697"/>
    </source>
</evidence>
<dbReference type="SUPFAM" id="SSF53474">
    <property type="entry name" value="alpha/beta-Hydrolases"/>
    <property type="match status" value="1"/>
</dbReference>